<evidence type="ECO:0000256" key="2">
    <source>
        <dbReference type="ARBA" id="ARBA00005992"/>
    </source>
</evidence>
<dbReference type="InterPro" id="IPR005490">
    <property type="entry name" value="LD_TPept_cat_dom"/>
</dbReference>
<keyword evidence="6 7" id="KW-0961">Cell wall biogenesis/degradation</keyword>
<dbReference type="Pfam" id="PF03734">
    <property type="entry name" value="YkuD"/>
    <property type="match status" value="1"/>
</dbReference>
<dbReference type="RefSeq" id="WP_065659545.1">
    <property type="nucleotide sequence ID" value="NZ_CP123839.1"/>
</dbReference>
<dbReference type="Proteomes" id="UP000702952">
    <property type="component" value="Unassembled WGS sequence"/>
</dbReference>
<dbReference type="GO" id="GO:0009252">
    <property type="term" value="P:peptidoglycan biosynthetic process"/>
    <property type="evidence" value="ECO:0007669"/>
    <property type="project" value="UniProtKB-KW"/>
</dbReference>
<evidence type="ECO:0000256" key="3">
    <source>
        <dbReference type="ARBA" id="ARBA00022679"/>
    </source>
</evidence>
<proteinExistence type="inferred from homology"/>
<evidence type="ECO:0000313" key="9">
    <source>
        <dbReference type="EMBL" id="NTC28407.1"/>
    </source>
</evidence>
<evidence type="ECO:0000256" key="1">
    <source>
        <dbReference type="ARBA" id="ARBA00004752"/>
    </source>
</evidence>
<comment type="caution">
    <text evidence="9">The sequence shown here is derived from an EMBL/GenBank/DDBJ whole genome shotgun (WGS) entry which is preliminary data.</text>
</comment>
<feature type="active site" description="Nucleophile" evidence="7">
    <location>
        <position position="171"/>
    </location>
</feature>
<evidence type="ECO:0000256" key="7">
    <source>
        <dbReference type="PROSITE-ProRule" id="PRU01373"/>
    </source>
</evidence>
<dbReference type="SUPFAM" id="SSF141523">
    <property type="entry name" value="L,D-transpeptidase catalytic domain-like"/>
    <property type="match status" value="1"/>
</dbReference>
<sequence>MGMNALLNFASAGLRRRVKAGMRIAAVVAIGSGLAACTSMGLDSVKKDPPKLSSKMMAQMSSKSMRPESPVLVRIFKQESELEVWKIDKTGNYALLKTYPMCRWSGKLGPKTKTGDRQAPEGFYHVSAGMLNPNSQYYVSFNLGYPNRLESALGYTGEALMVHGACSSSGCYAMTDQQVGEIYAVVARALQGGQDRFQVQAYPFRMSARNMVANRDDPNMPFWKTLKEGYDYFEVTRRQPKVSVCGRRYVFNSEFAGGEPADPLAACPPAINQPDPLVASKMAEEQQKFAAAMNEGTSAPVSAYVDGGMHPSFRAILKSSGAKAMASQVSGTKYPISRPEAALADPFASAR</sequence>
<comment type="similarity">
    <text evidence="2">Belongs to the YkuD family.</text>
</comment>
<evidence type="ECO:0000256" key="6">
    <source>
        <dbReference type="ARBA" id="ARBA00023316"/>
    </source>
</evidence>
<evidence type="ECO:0000256" key="4">
    <source>
        <dbReference type="ARBA" id="ARBA00022960"/>
    </source>
</evidence>
<dbReference type="GO" id="GO:0004180">
    <property type="term" value="F:carboxypeptidase activity"/>
    <property type="evidence" value="ECO:0007669"/>
    <property type="project" value="UniProtKB-ARBA"/>
</dbReference>
<dbReference type="GO" id="GO:0008360">
    <property type="term" value="P:regulation of cell shape"/>
    <property type="evidence" value="ECO:0007669"/>
    <property type="project" value="UniProtKB-UniRule"/>
</dbReference>
<dbReference type="GO" id="GO:0071555">
    <property type="term" value="P:cell wall organization"/>
    <property type="evidence" value="ECO:0007669"/>
    <property type="project" value="UniProtKB-UniRule"/>
</dbReference>
<evidence type="ECO:0000259" key="8">
    <source>
        <dbReference type="PROSITE" id="PS52029"/>
    </source>
</evidence>
<evidence type="ECO:0000313" key="10">
    <source>
        <dbReference type="Proteomes" id="UP000702952"/>
    </source>
</evidence>
<dbReference type="PROSITE" id="PS52029">
    <property type="entry name" value="LD_TPASE"/>
    <property type="match status" value="1"/>
</dbReference>
<keyword evidence="4 7" id="KW-0133">Cell shape</keyword>
<name>A0AA44J962_AGRTU</name>
<feature type="domain" description="L,D-TPase catalytic" evidence="8">
    <location>
        <begin position="71"/>
        <end position="202"/>
    </location>
</feature>
<comment type="pathway">
    <text evidence="1 7">Cell wall biogenesis; peptidoglycan biosynthesis.</text>
</comment>
<dbReference type="PANTHER" id="PTHR36699">
    <property type="entry name" value="LD-TRANSPEPTIDASE"/>
    <property type="match status" value="1"/>
</dbReference>
<protein>
    <submittedName>
        <fullName evidence="9">Murein L,D-transpeptidase</fullName>
    </submittedName>
</protein>
<dbReference type="AlphaFoldDB" id="A0AA44J962"/>
<dbReference type="GO" id="GO:0016740">
    <property type="term" value="F:transferase activity"/>
    <property type="evidence" value="ECO:0007669"/>
    <property type="project" value="UniProtKB-KW"/>
</dbReference>
<feature type="active site" description="Proton donor/acceptor" evidence="7">
    <location>
        <position position="163"/>
    </location>
</feature>
<keyword evidence="5 7" id="KW-0573">Peptidoglycan synthesis</keyword>
<evidence type="ECO:0000256" key="5">
    <source>
        <dbReference type="ARBA" id="ARBA00022984"/>
    </source>
</evidence>
<dbReference type="InterPro" id="IPR038063">
    <property type="entry name" value="Transpep_catalytic_dom"/>
</dbReference>
<dbReference type="PANTHER" id="PTHR36699:SF1">
    <property type="entry name" value="L,D-TRANSPEPTIDASE YAFK-RELATED"/>
    <property type="match status" value="1"/>
</dbReference>
<keyword evidence="3" id="KW-0808">Transferase</keyword>
<accession>A0AA44J962</accession>
<reference evidence="9" key="1">
    <citation type="journal article" date="2020" name="Science">
        <title>Unexpected conservation and global transmission of agrobacterial virulence plasmids.</title>
        <authorList>
            <person name="Weisberg A.J."/>
            <person name="Davis E.W. 2nd"/>
            <person name="Tabima J."/>
            <person name="Belcher M.S."/>
            <person name="Miller M."/>
            <person name="Kuo C.H."/>
            <person name="Loper J.E."/>
            <person name="Grunwald N.J."/>
            <person name="Putnam M.L."/>
            <person name="Chang J.H."/>
        </authorList>
    </citation>
    <scope>NUCLEOTIDE SEQUENCE</scope>
    <source>
        <strain evidence="9">17-1853-1a</strain>
    </source>
</reference>
<dbReference type="CDD" id="cd16913">
    <property type="entry name" value="YkuD_like"/>
    <property type="match status" value="1"/>
</dbReference>
<gene>
    <name evidence="9" type="ORF">G6M46_09585</name>
</gene>
<dbReference type="EMBL" id="JAAMAY010000014">
    <property type="protein sequence ID" value="NTC28407.1"/>
    <property type="molecule type" value="Genomic_DNA"/>
</dbReference>
<organism evidence="9 10">
    <name type="scientific">Agrobacterium tumefaciens</name>
    <dbReference type="NCBI Taxonomy" id="358"/>
    <lineage>
        <taxon>Bacteria</taxon>
        <taxon>Pseudomonadati</taxon>
        <taxon>Pseudomonadota</taxon>
        <taxon>Alphaproteobacteria</taxon>
        <taxon>Hyphomicrobiales</taxon>
        <taxon>Rhizobiaceae</taxon>
        <taxon>Rhizobium/Agrobacterium group</taxon>
        <taxon>Agrobacterium</taxon>
        <taxon>Agrobacterium tumefaciens complex</taxon>
    </lineage>
</organism>